<reference evidence="1" key="1">
    <citation type="submission" date="2020-03" db="EMBL/GenBank/DDBJ databases">
        <title>The deep terrestrial virosphere.</title>
        <authorList>
            <person name="Holmfeldt K."/>
            <person name="Nilsson E."/>
            <person name="Simone D."/>
            <person name="Lopez-Fernandez M."/>
            <person name="Wu X."/>
            <person name="de Brujin I."/>
            <person name="Lundin D."/>
            <person name="Andersson A."/>
            <person name="Bertilsson S."/>
            <person name="Dopson M."/>
        </authorList>
    </citation>
    <scope>NUCLEOTIDE SEQUENCE</scope>
    <source>
        <strain evidence="1">MM415B01308</strain>
    </source>
</reference>
<proteinExistence type="predicted"/>
<organism evidence="1">
    <name type="scientific">viral metagenome</name>
    <dbReference type="NCBI Taxonomy" id="1070528"/>
    <lineage>
        <taxon>unclassified sequences</taxon>
        <taxon>metagenomes</taxon>
        <taxon>organismal metagenomes</taxon>
    </lineage>
</organism>
<dbReference type="EMBL" id="MT141365">
    <property type="protein sequence ID" value="QJA59335.1"/>
    <property type="molecule type" value="Genomic_DNA"/>
</dbReference>
<accession>A0A6M3IPY9</accession>
<evidence type="ECO:0000313" key="1">
    <source>
        <dbReference type="EMBL" id="QJA59335.1"/>
    </source>
</evidence>
<dbReference type="AlphaFoldDB" id="A0A6M3IPY9"/>
<gene>
    <name evidence="1" type="ORF">MM415B01308_0013</name>
</gene>
<protein>
    <submittedName>
        <fullName evidence="1">Uncharacterized protein</fullName>
    </submittedName>
</protein>
<sequence length="652" mass="71461">MLAIGATLLTEQTKVTGQVPVFKAELYPVTPNSSTALSRFNQFDWTSIYSNGGATKYKFCCTANGSTRYLVGVDDSWNFYRFTNPTPATDFTSLGASAAAIGTAPGSLFDIAANPYAPSEVIAVRITYVGIVTTGTIQIATSSDYGATFGAWTTLQFEGADTFPCTTSYTSNSVAIAYKNDGTGNCCVVFGYYYTGGARNDVCFRERNSGTWNAAGGTSGWFEAPDVAAGVFTSMSLAYEPHTSGDWIAIYEAYVAGPVYQLGFVVLGDGNDVVANTIVDGGAVSFTDSKKTIDSFQDTTNFSPNPVLPKYQPRYGEWASPMISGWWGDIRPPGGIIRDPSLEARYQFYNKTLARERGLLDHDPNDSLGYSYLHKIANFPLLLSVCDSDKVSILQMRPDYTIDDGMFSDAAQYTNVYPLALTSDSLYMYAYNGNQIFMSPLPTNWAVPTGYTTGALTESITTERILHLEENKLNAGAYQPSSLDITLNNYDGHFDTLSIAKGDEVRLYYGFDSGGASYYQHNSYFVDYAGDTRVPNRKLFTIRAVDMWQKLEDYKFPKPVSYNVYTNTHTISEILVIILSAVGITYAEISASADLKAICPRVEISAGQSAGYLAKRLLKLVPDVLVQYGLNAYIIYPQTTDVYDYSYVFPLS</sequence>
<name>A0A6M3IPY9_9ZZZZ</name>